<comment type="caution">
    <text evidence="6">The sequence shown here is derived from an EMBL/GenBank/DDBJ whole genome shotgun (WGS) entry which is preliminary data.</text>
</comment>
<dbReference type="InterPro" id="IPR036388">
    <property type="entry name" value="WH-like_DNA-bd_sf"/>
</dbReference>
<proteinExistence type="inferred from homology"/>
<evidence type="ECO:0000256" key="1">
    <source>
        <dbReference type="ARBA" id="ARBA00005820"/>
    </source>
</evidence>
<dbReference type="CDD" id="cd15831">
    <property type="entry name" value="BTAD"/>
    <property type="match status" value="1"/>
</dbReference>
<feature type="region of interest" description="Disordered" evidence="4">
    <location>
        <begin position="245"/>
        <end position="308"/>
    </location>
</feature>
<dbReference type="Proteomes" id="UP000659904">
    <property type="component" value="Unassembled WGS sequence"/>
</dbReference>
<dbReference type="EMBL" id="BONH01000028">
    <property type="protein sequence ID" value="GIG00329.1"/>
    <property type="molecule type" value="Genomic_DNA"/>
</dbReference>
<evidence type="ECO:0000256" key="2">
    <source>
        <dbReference type="ARBA" id="ARBA00023125"/>
    </source>
</evidence>
<evidence type="ECO:0000256" key="3">
    <source>
        <dbReference type="PROSITE-ProRule" id="PRU01091"/>
    </source>
</evidence>
<dbReference type="InterPro" id="IPR049945">
    <property type="entry name" value="AAA_22"/>
</dbReference>
<evidence type="ECO:0000259" key="5">
    <source>
        <dbReference type="PROSITE" id="PS51755"/>
    </source>
</evidence>
<dbReference type="InterPro" id="IPR019734">
    <property type="entry name" value="TPR_rpt"/>
</dbReference>
<dbReference type="GO" id="GO:0006355">
    <property type="term" value="P:regulation of DNA-templated transcription"/>
    <property type="evidence" value="ECO:0007669"/>
    <property type="project" value="InterPro"/>
</dbReference>
<dbReference type="PANTHER" id="PTHR47691">
    <property type="entry name" value="REGULATOR-RELATED"/>
    <property type="match status" value="1"/>
</dbReference>
<evidence type="ECO:0000313" key="6">
    <source>
        <dbReference type="EMBL" id="GIG00329.1"/>
    </source>
</evidence>
<dbReference type="Pfam" id="PF03704">
    <property type="entry name" value="BTAD"/>
    <property type="match status" value="1"/>
</dbReference>
<dbReference type="SMART" id="SM01043">
    <property type="entry name" value="BTAD"/>
    <property type="match status" value="1"/>
</dbReference>
<dbReference type="GO" id="GO:0016887">
    <property type="term" value="F:ATP hydrolysis activity"/>
    <property type="evidence" value="ECO:0007669"/>
    <property type="project" value="InterPro"/>
</dbReference>
<dbReference type="InterPro" id="IPR058852">
    <property type="entry name" value="HTH_77"/>
</dbReference>
<dbReference type="GO" id="GO:0000160">
    <property type="term" value="P:phosphorelay signal transduction system"/>
    <property type="evidence" value="ECO:0007669"/>
    <property type="project" value="InterPro"/>
</dbReference>
<dbReference type="GO" id="GO:0003677">
    <property type="term" value="F:DNA binding"/>
    <property type="evidence" value="ECO:0007669"/>
    <property type="project" value="UniProtKB-UniRule"/>
</dbReference>
<dbReference type="SUPFAM" id="SSF48452">
    <property type="entry name" value="TPR-like"/>
    <property type="match status" value="2"/>
</dbReference>
<feature type="DNA-binding region" description="OmpR/PhoB-type" evidence="3">
    <location>
        <begin position="1"/>
        <end position="89"/>
    </location>
</feature>
<sequence>MRVGILGPLEVHLAGEPVEVAGARLRALLIRLAVDAGRTVPVNALADALWGETLPADPANAVQTLVSRLRRALPDGAVSFGPGGYRLEIVPESVDALHFEELARRGRTALAAGHPAEAADLLGRALALWRGDALAEVADVAYAGAAAARWEELRLLAIEDRIEAELAVSAPDRVVPELERLVADQPLRERPRALLIRALHAAGRTADALAAYADFRGRLAGELGVDPSAELRQLHLAVLRDEPAARTSFTPPGTMRTAPERPGMAQTSLTPPGTTWISPEPSGMATPSGMVGASSEQPGAFVTGPPMRRDNLRTALTSFVGRAEELDRIARMLTGSRLVTLVGPGGAGKTRLSLTAAARQHADDPALRVCLVELAPVTDPVTLVQALLGALDLRESGYLDNGQPVLPRDATSRLVDALSAEDVLLVLDNCEHLVEPVATLAEELLTRCPRLRVLATTREPLNILGEALCPVSPLALPEPAASVAGALAYPVVQLLRDRAAAVRPDFAVTDDNVADVVEICRRLDGLPLAVELAAARLRFMSPAHLADRLGDRFRLLTGGSRTAMARHRTLRAVVAWSWDLLLEPERLLIERLSVFPAGATRDSAAGVCADDRVPAADVADLLDALVDKSLLQVTGDGEPRYRMLDTIREYGLERLADTDLPRVRAAHTAYFLALAEQAEPHLRGAEQLHWIRLVSAERDNMLAALHAAVDAGDADTAVRLVAALGLYWTVLGANAEAASWLGQALAVPGEAPGPQRAIATAFYLVNTANSDQPGDGTELVKEIGRLASSLDPAWDHPLLALLEPVAALLIDDTAAGLAAIDRKLAHPDPWARSMLRMSRAFISDNDGNGEAMYADLLAAVDGFRQVGERGGLSMALTALGEARSNRGDFDGAVAAITESIALTRELSGTDDTEYQQVRLAMVRGYRGEVAVAETMLAEIAEHGSTRHVCGARLGLGELARHRGDLAEATRQYGLGLAQLSDAVMASPQFRALIMTAKGHLAVAAGDLQEAAACLVEAYAGALAVKDMPVVARVGVGVADVWRARGDRARAARVLGAVEALRGSPDLASPDVLRLTAWQTADPALAAPFAEGRLLDRPGCLDAVDPHHLTP</sequence>
<dbReference type="InterPro" id="IPR027417">
    <property type="entry name" value="P-loop_NTPase"/>
</dbReference>
<dbReference type="Pfam" id="PF13401">
    <property type="entry name" value="AAA_22"/>
    <property type="match status" value="1"/>
</dbReference>
<dbReference type="SMART" id="SM00862">
    <property type="entry name" value="Trans_reg_C"/>
    <property type="match status" value="1"/>
</dbReference>
<dbReference type="InterPro" id="IPR016032">
    <property type="entry name" value="Sig_transdc_resp-reg_C-effctor"/>
</dbReference>
<organism evidence="6 7">
    <name type="scientific">Catellatospora citrea</name>
    <dbReference type="NCBI Taxonomy" id="53366"/>
    <lineage>
        <taxon>Bacteria</taxon>
        <taxon>Bacillati</taxon>
        <taxon>Actinomycetota</taxon>
        <taxon>Actinomycetes</taxon>
        <taxon>Micromonosporales</taxon>
        <taxon>Micromonosporaceae</taxon>
        <taxon>Catellatospora</taxon>
    </lineage>
</organism>
<dbReference type="InterPro" id="IPR001867">
    <property type="entry name" value="OmpR/PhoB-type_DNA-bd"/>
</dbReference>
<dbReference type="Gene3D" id="3.40.50.300">
    <property type="entry name" value="P-loop containing nucleotide triphosphate hydrolases"/>
    <property type="match status" value="1"/>
</dbReference>
<dbReference type="InterPro" id="IPR011990">
    <property type="entry name" value="TPR-like_helical_dom_sf"/>
</dbReference>
<dbReference type="InterPro" id="IPR005158">
    <property type="entry name" value="BTAD"/>
</dbReference>
<dbReference type="PROSITE" id="PS51755">
    <property type="entry name" value="OMPR_PHOB"/>
    <property type="match status" value="1"/>
</dbReference>
<accession>A0A8J3KK59</accession>
<feature type="domain" description="OmpR/PhoB-type" evidence="5">
    <location>
        <begin position="1"/>
        <end position="89"/>
    </location>
</feature>
<dbReference type="Pfam" id="PF25872">
    <property type="entry name" value="HTH_77"/>
    <property type="match status" value="1"/>
</dbReference>
<comment type="similarity">
    <text evidence="1">Belongs to the AfsR/DnrI/RedD regulatory family.</text>
</comment>
<dbReference type="Gene3D" id="1.25.40.10">
    <property type="entry name" value="Tetratricopeptide repeat domain"/>
    <property type="match status" value="2"/>
</dbReference>
<dbReference type="PRINTS" id="PR00364">
    <property type="entry name" value="DISEASERSIST"/>
</dbReference>
<dbReference type="SUPFAM" id="SSF52540">
    <property type="entry name" value="P-loop containing nucleoside triphosphate hydrolases"/>
    <property type="match status" value="1"/>
</dbReference>
<evidence type="ECO:0000313" key="7">
    <source>
        <dbReference type="Proteomes" id="UP000659904"/>
    </source>
</evidence>
<evidence type="ECO:0000256" key="4">
    <source>
        <dbReference type="SAM" id="MobiDB-lite"/>
    </source>
</evidence>
<dbReference type="RefSeq" id="WP_203832087.1">
    <property type="nucleotide sequence ID" value="NZ_BONH01000028.1"/>
</dbReference>
<keyword evidence="7" id="KW-1185">Reference proteome</keyword>
<dbReference type="AlphaFoldDB" id="A0A8J3KK59"/>
<dbReference type="PANTHER" id="PTHR47691:SF3">
    <property type="entry name" value="HTH-TYPE TRANSCRIPTIONAL REGULATOR RV0890C-RELATED"/>
    <property type="match status" value="1"/>
</dbReference>
<dbReference type="Gene3D" id="1.10.10.10">
    <property type="entry name" value="Winged helix-like DNA-binding domain superfamily/Winged helix DNA-binding domain"/>
    <property type="match status" value="1"/>
</dbReference>
<protein>
    <submittedName>
        <fullName evidence="6">SARP family transcriptional regulator</fullName>
    </submittedName>
</protein>
<dbReference type="SUPFAM" id="SSF46894">
    <property type="entry name" value="C-terminal effector domain of the bipartite response regulators"/>
    <property type="match status" value="1"/>
</dbReference>
<keyword evidence="2 3" id="KW-0238">DNA-binding</keyword>
<dbReference type="SMART" id="SM00028">
    <property type="entry name" value="TPR"/>
    <property type="match status" value="3"/>
</dbReference>
<reference evidence="6 7" key="1">
    <citation type="submission" date="2021-01" db="EMBL/GenBank/DDBJ databases">
        <title>Whole genome shotgun sequence of Catellatospora citrea NBRC 14495.</title>
        <authorList>
            <person name="Komaki H."/>
            <person name="Tamura T."/>
        </authorList>
    </citation>
    <scope>NUCLEOTIDE SEQUENCE [LARGE SCALE GENOMIC DNA]</scope>
    <source>
        <strain evidence="6 7">NBRC 14495</strain>
    </source>
</reference>
<feature type="compositionally biased region" description="Polar residues" evidence="4">
    <location>
        <begin position="265"/>
        <end position="277"/>
    </location>
</feature>
<gene>
    <name evidence="6" type="ORF">Cci01nite_54220</name>
</gene>
<name>A0A8J3KK59_9ACTN</name>